<evidence type="ECO:0000313" key="2">
    <source>
        <dbReference type="Proteomes" id="UP000535491"/>
    </source>
</evidence>
<dbReference type="EMBL" id="JACEIQ010000009">
    <property type="protein sequence ID" value="MBA4494642.1"/>
    <property type="molecule type" value="Genomic_DNA"/>
</dbReference>
<accession>A0A7W2A8Y2</accession>
<keyword evidence="2" id="KW-1185">Reference proteome</keyword>
<sequence>MQRSNCKHKRGKRKNKQLQLIIKLLRQLINRPIIPNITVNANPTAQAAQDHAQNAGTNMIDEASDSDIKIETTIREKGPGNQNVL</sequence>
<reference evidence="1 2" key="1">
    <citation type="submission" date="2020-07" db="EMBL/GenBank/DDBJ databases">
        <authorList>
            <person name="Feng H."/>
        </authorList>
    </citation>
    <scope>NUCLEOTIDE SEQUENCE [LARGE SCALE GENOMIC DNA]</scope>
    <source>
        <strain evidence="2">s-10</strain>
    </source>
</reference>
<dbReference type="Proteomes" id="UP000535491">
    <property type="component" value="Unassembled WGS sequence"/>
</dbReference>
<protein>
    <submittedName>
        <fullName evidence="1">Uncharacterized protein</fullName>
    </submittedName>
</protein>
<comment type="caution">
    <text evidence="1">The sequence shown here is derived from an EMBL/GenBank/DDBJ whole genome shotgun (WGS) entry which is preliminary data.</text>
</comment>
<gene>
    <name evidence="1" type="ORF">H1191_10025</name>
</gene>
<dbReference type="AlphaFoldDB" id="A0A7W2A8Y2"/>
<proteinExistence type="predicted"/>
<name>A0A7W2A8Y2_9BACL</name>
<dbReference type="RefSeq" id="WP_181751890.1">
    <property type="nucleotide sequence ID" value="NZ_JACEIQ010000009.1"/>
</dbReference>
<evidence type="ECO:0000313" key="1">
    <source>
        <dbReference type="EMBL" id="MBA4494642.1"/>
    </source>
</evidence>
<organism evidence="1 2">
    <name type="scientific">Paenactinomyces guangxiensis</name>
    <dbReference type="NCBI Taxonomy" id="1490290"/>
    <lineage>
        <taxon>Bacteria</taxon>
        <taxon>Bacillati</taxon>
        <taxon>Bacillota</taxon>
        <taxon>Bacilli</taxon>
        <taxon>Bacillales</taxon>
        <taxon>Thermoactinomycetaceae</taxon>
        <taxon>Paenactinomyces</taxon>
    </lineage>
</organism>